<keyword evidence="1" id="KW-0479">Metal-binding</keyword>
<reference evidence="3 4" key="1">
    <citation type="journal article" date="2014" name="ISME J.">
        <title>Ecophysiology of Thioploca ingrica as revealed by the complete genome sequence supplemented with proteomic evidence.</title>
        <authorList>
            <person name="Kojima H."/>
            <person name="Ogura Y."/>
            <person name="Yamamoto N."/>
            <person name="Togashi T."/>
            <person name="Mori H."/>
            <person name="Watanabe T."/>
            <person name="Nemoto F."/>
            <person name="Kurokawa K."/>
            <person name="Hayashi T."/>
            <person name="Fukui M."/>
        </authorList>
    </citation>
    <scope>NUCLEOTIDE SEQUENCE [LARGE SCALE GENOMIC DNA]</scope>
</reference>
<accession>A0A090ANH7</accession>
<organism evidence="3 4">
    <name type="scientific">Thioploca ingrica</name>
    <dbReference type="NCBI Taxonomy" id="40754"/>
    <lineage>
        <taxon>Bacteria</taxon>
        <taxon>Pseudomonadati</taxon>
        <taxon>Pseudomonadota</taxon>
        <taxon>Gammaproteobacteria</taxon>
        <taxon>Thiotrichales</taxon>
        <taxon>Thiotrichaceae</taxon>
        <taxon>Thioploca</taxon>
    </lineage>
</organism>
<evidence type="ECO:0000313" key="3">
    <source>
        <dbReference type="EMBL" id="BAP57667.1"/>
    </source>
</evidence>
<proteinExistence type="predicted"/>
<dbReference type="KEGG" id="tig:THII_3370"/>
<dbReference type="HOGENOM" id="CLU_032814_0_0_6"/>
<dbReference type="Proteomes" id="UP000031623">
    <property type="component" value="Chromosome"/>
</dbReference>
<evidence type="ECO:0000256" key="1">
    <source>
        <dbReference type="PROSITE-ProRule" id="PRU00325"/>
    </source>
</evidence>
<gene>
    <name evidence="3" type="ORF">THII_3370</name>
</gene>
<name>A0A090ANH7_9GAMM</name>
<keyword evidence="4" id="KW-1185">Reference proteome</keyword>
<keyword evidence="1" id="KW-0862">Zinc</keyword>
<dbReference type="OrthoDB" id="242553at2"/>
<dbReference type="EMBL" id="AP014633">
    <property type="protein sequence ID" value="BAP57667.1"/>
    <property type="molecule type" value="Genomic_DNA"/>
</dbReference>
<dbReference type="Pfam" id="PF04434">
    <property type="entry name" value="SWIM"/>
    <property type="match status" value="1"/>
</dbReference>
<feature type="domain" description="SWIM-type" evidence="2">
    <location>
        <begin position="53"/>
        <end position="90"/>
    </location>
</feature>
<dbReference type="GO" id="GO:0008270">
    <property type="term" value="F:zinc ion binding"/>
    <property type="evidence" value="ECO:0007669"/>
    <property type="project" value="UniProtKB-KW"/>
</dbReference>
<dbReference type="AlphaFoldDB" id="A0A090ANH7"/>
<keyword evidence="1" id="KW-0863">Zinc-finger</keyword>
<evidence type="ECO:0000313" key="4">
    <source>
        <dbReference type="Proteomes" id="UP000031623"/>
    </source>
</evidence>
<protein>
    <recommendedName>
        <fullName evidence="2">SWIM-type domain-containing protein</fullName>
    </recommendedName>
</protein>
<dbReference type="PROSITE" id="PS50966">
    <property type="entry name" value="ZF_SWIM"/>
    <property type="match status" value="1"/>
</dbReference>
<sequence>MIPKLTSKDIQKWTDEKYFQRGHSYFQGDAIYEQRRLGMTIKSKCSGTQAPFYRQEVTFNEKGIQSAKCSCPVGAGGRCKHVVALLLTWVEDSESFQEIENLEATLEKRSREELIALIRRLIDANPDLEDLINLPVVSKDKNAPLDLKAIRRQASHAMKHVSRGGWDDEGADLQEVVKAFQPLIALADDYVARNDPANAASIYMIVCEEIIEDEELLNFDEEGDLGGIVSAGVDSLGKCLSALSDPNIRRKIFDQLFSIYKLDILDLGGIGLADEVPELLIHQTSPAEKEEIAKWIEAVMLKGSEWSSKFKRDCLGQILLELKKANLDDEGYLALCRKTEQIHNLVDHLLKLNRVDEAVMESHATSDYDLLKLAEFFIQHKYDSHAEELISARAKMGQDKRLLEWLMAHAEKKKDYNAALSLAEQLFWQHPSLQSFEEVSKHSQKILKWDETRTGILSKLEEKKEYILLSKIYLKEENIESAISAWERSKSNHFVGESLQLTLAQAAEKTLPHEAIRLYLQMVESAISRKNRPAYIEAITLLKKVKSLYEKLGEETAWKALFGDLRAKYPTLRALQEELRKAKL</sequence>
<dbReference type="InterPro" id="IPR007527">
    <property type="entry name" value="Znf_SWIM"/>
</dbReference>
<dbReference type="STRING" id="40754.THII_3370"/>
<evidence type="ECO:0000259" key="2">
    <source>
        <dbReference type="PROSITE" id="PS50966"/>
    </source>
</evidence>